<proteinExistence type="predicted"/>
<comment type="caution">
    <text evidence="2">The sequence shown here is derived from an EMBL/GenBank/DDBJ whole genome shotgun (WGS) entry which is preliminary data.</text>
</comment>
<accession>A0ABT0RCG6</accession>
<evidence type="ECO:0000313" key="2">
    <source>
        <dbReference type="EMBL" id="MCL6677750.1"/>
    </source>
</evidence>
<organism evidence="2 3">
    <name type="scientific">Sphingomonas anseongensis</name>
    <dbReference type="NCBI Taxonomy" id="2908207"/>
    <lineage>
        <taxon>Bacteria</taxon>
        <taxon>Pseudomonadati</taxon>
        <taxon>Pseudomonadota</taxon>
        <taxon>Alphaproteobacteria</taxon>
        <taxon>Sphingomonadales</taxon>
        <taxon>Sphingomonadaceae</taxon>
        <taxon>Sphingomonas</taxon>
    </lineage>
</organism>
<keyword evidence="1" id="KW-0732">Signal</keyword>
<name>A0ABT0RCG6_9SPHN</name>
<dbReference type="SUPFAM" id="SSF50974">
    <property type="entry name" value="Nitrous oxide reductase, N-terminal domain"/>
    <property type="match status" value="1"/>
</dbReference>
<sequence length="397" mass="41443">MYGRILLALTLVLAIAAAPAATQAQSCTAKVRRSEVALPMGAFAMVEVPGTCQLLATLGTDDDKQGGLALIDLRDSKPVLVRTVPLATAAYGLVLSHDRRLAVAAGGDRIYVFDVRALVAGKTSGLAATLKYADHPGTVSLAFTADEKLLFASDEQAGKITALDFFAMRKSGFSKPKVVASIAVDYAPTVLAASRDGRFLYVPVQGLLRRHNPPIACRSEGGKHPTPINPVGGILTVDVAKVSSDPDHAVVSRAYAGCSPVRLALSRDGRTMWVTNRLGDTVRAFDVAKLAADPQHSQIAIVNVGHQPIGVALLDGDRIVAVANACRWDCPEGPKTVSAFIAADALRGAGSPRSTEVGAFPRDLGASANGEALYVSNFGSKSISIIPASQLLKEAGQ</sequence>
<reference evidence="2" key="1">
    <citation type="submission" date="2022-05" db="EMBL/GenBank/DDBJ databases">
        <authorList>
            <person name="Jo J.-H."/>
            <person name="Im W.-T."/>
        </authorList>
    </citation>
    <scope>NUCLEOTIDE SEQUENCE</scope>
    <source>
        <strain evidence="2">RG327</strain>
    </source>
</reference>
<evidence type="ECO:0000256" key="1">
    <source>
        <dbReference type="SAM" id="SignalP"/>
    </source>
</evidence>
<dbReference type="Proteomes" id="UP001165343">
    <property type="component" value="Unassembled WGS sequence"/>
</dbReference>
<feature type="signal peptide" evidence="1">
    <location>
        <begin position="1"/>
        <end position="24"/>
    </location>
</feature>
<evidence type="ECO:0000313" key="3">
    <source>
        <dbReference type="Proteomes" id="UP001165343"/>
    </source>
</evidence>
<dbReference type="RefSeq" id="WP_249866742.1">
    <property type="nucleotide sequence ID" value="NZ_JAMGBC010000001.1"/>
</dbReference>
<keyword evidence="3" id="KW-1185">Reference proteome</keyword>
<dbReference type="InterPro" id="IPR011045">
    <property type="entry name" value="N2O_reductase_N"/>
</dbReference>
<gene>
    <name evidence="2" type="ORF">LZ519_00225</name>
</gene>
<evidence type="ECO:0008006" key="4">
    <source>
        <dbReference type="Google" id="ProtNLM"/>
    </source>
</evidence>
<dbReference type="InterPro" id="IPR051200">
    <property type="entry name" value="Host-pathogen_enzymatic-act"/>
</dbReference>
<dbReference type="PANTHER" id="PTHR47197:SF3">
    <property type="entry name" value="DIHYDRO-HEME D1 DEHYDROGENASE"/>
    <property type="match status" value="1"/>
</dbReference>
<dbReference type="PANTHER" id="PTHR47197">
    <property type="entry name" value="PROTEIN NIRF"/>
    <property type="match status" value="1"/>
</dbReference>
<dbReference type="InterPro" id="IPR015943">
    <property type="entry name" value="WD40/YVTN_repeat-like_dom_sf"/>
</dbReference>
<protein>
    <recommendedName>
        <fullName evidence="4">YncE family protein</fullName>
    </recommendedName>
</protein>
<dbReference type="EMBL" id="JAMGBC010000001">
    <property type="protein sequence ID" value="MCL6677750.1"/>
    <property type="molecule type" value="Genomic_DNA"/>
</dbReference>
<feature type="chain" id="PRO_5047018016" description="YncE family protein" evidence="1">
    <location>
        <begin position="25"/>
        <end position="397"/>
    </location>
</feature>
<dbReference type="Gene3D" id="2.130.10.10">
    <property type="entry name" value="YVTN repeat-like/Quinoprotein amine dehydrogenase"/>
    <property type="match status" value="2"/>
</dbReference>